<evidence type="ECO:0000313" key="3">
    <source>
        <dbReference type="Proteomes" id="UP001175228"/>
    </source>
</evidence>
<keyword evidence="3" id="KW-1185">Reference proteome</keyword>
<dbReference type="EMBL" id="JAUEPU010000013">
    <property type="protein sequence ID" value="KAK0497145.1"/>
    <property type="molecule type" value="Genomic_DNA"/>
</dbReference>
<dbReference type="AlphaFoldDB" id="A0AA39UXJ1"/>
<gene>
    <name evidence="2" type="ORF">EDD18DRAFT_1351988</name>
</gene>
<reference evidence="2" key="1">
    <citation type="submission" date="2023-06" db="EMBL/GenBank/DDBJ databases">
        <authorList>
            <consortium name="Lawrence Berkeley National Laboratory"/>
            <person name="Ahrendt S."/>
            <person name="Sahu N."/>
            <person name="Indic B."/>
            <person name="Wong-Bajracharya J."/>
            <person name="Merenyi Z."/>
            <person name="Ke H.-M."/>
            <person name="Monk M."/>
            <person name="Kocsube S."/>
            <person name="Drula E."/>
            <person name="Lipzen A."/>
            <person name="Balint B."/>
            <person name="Henrissat B."/>
            <person name="Andreopoulos B."/>
            <person name="Martin F.M."/>
            <person name="Harder C.B."/>
            <person name="Rigling D."/>
            <person name="Ford K.L."/>
            <person name="Foster G.D."/>
            <person name="Pangilinan J."/>
            <person name="Papanicolaou A."/>
            <person name="Barry K."/>
            <person name="LaButti K."/>
            <person name="Viragh M."/>
            <person name="Koriabine M."/>
            <person name="Yan M."/>
            <person name="Riley R."/>
            <person name="Champramary S."/>
            <person name="Plett K.L."/>
            <person name="Tsai I.J."/>
            <person name="Slot J."/>
            <person name="Sipos G."/>
            <person name="Plett J."/>
            <person name="Nagy L.G."/>
            <person name="Grigoriev I.V."/>
        </authorList>
    </citation>
    <scope>NUCLEOTIDE SEQUENCE</scope>
    <source>
        <strain evidence="2">HWK02</strain>
    </source>
</reference>
<organism evidence="2 3">
    <name type="scientific">Armillaria luteobubalina</name>
    <dbReference type="NCBI Taxonomy" id="153913"/>
    <lineage>
        <taxon>Eukaryota</taxon>
        <taxon>Fungi</taxon>
        <taxon>Dikarya</taxon>
        <taxon>Basidiomycota</taxon>
        <taxon>Agaricomycotina</taxon>
        <taxon>Agaricomycetes</taxon>
        <taxon>Agaricomycetidae</taxon>
        <taxon>Agaricales</taxon>
        <taxon>Marasmiineae</taxon>
        <taxon>Physalacriaceae</taxon>
        <taxon>Armillaria</taxon>
    </lineage>
</organism>
<feature type="compositionally biased region" description="Basic and acidic residues" evidence="1">
    <location>
        <begin position="77"/>
        <end position="94"/>
    </location>
</feature>
<name>A0AA39UXJ1_9AGAR</name>
<evidence type="ECO:0000256" key="1">
    <source>
        <dbReference type="SAM" id="MobiDB-lite"/>
    </source>
</evidence>
<feature type="compositionally biased region" description="Polar residues" evidence="1">
    <location>
        <begin position="97"/>
        <end position="107"/>
    </location>
</feature>
<proteinExistence type="predicted"/>
<feature type="region of interest" description="Disordered" evidence="1">
    <location>
        <begin position="1"/>
        <end position="36"/>
    </location>
</feature>
<comment type="caution">
    <text evidence="2">The sequence shown here is derived from an EMBL/GenBank/DDBJ whole genome shotgun (WGS) entry which is preliminary data.</text>
</comment>
<dbReference type="Proteomes" id="UP001175228">
    <property type="component" value="Unassembled WGS sequence"/>
</dbReference>
<feature type="region of interest" description="Disordered" evidence="1">
    <location>
        <begin position="71"/>
        <end position="108"/>
    </location>
</feature>
<feature type="compositionally biased region" description="Basic and acidic residues" evidence="1">
    <location>
        <begin position="23"/>
        <end position="36"/>
    </location>
</feature>
<evidence type="ECO:0000313" key="2">
    <source>
        <dbReference type="EMBL" id="KAK0497145.1"/>
    </source>
</evidence>
<accession>A0AA39UXJ1</accession>
<sequence length="373" mass="42185">MLPKSPPPTNQMQHNDKAQLPQQEKEYTSDNNEARQRLCKSYQVQANAYKQGHPDATKEEIKAKYPSVVVPRKKTKREIEASQRHEGESEEHFAKHLQNTKQKQQQRVALKLQTPTPGPSRKDHSQSCPSFVPVPSSPLIDLVLLGPQSHPTSFCCIQVGLIPVPSSPPIDLALLAPKLPPTSPCILCDSAHWVFTLKLPPLPGIVLNNLKGANLLQKQANMVCRHAQEPLILEDTNKYIIFMHAPFPLDAELNNIIMDHLVHHQSIKLEGFCMPEVVKQLTAEYMATHWNVQLARVVEVHDTVCQIKTPIFPFKKMLHSEFIDGLADPRQSKKIFDVSMTHQGVPPLFGLIDDEYDAWNNTSSQYDWSHRLS</sequence>
<protein>
    <submittedName>
        <fullName evidence="2">Uncharacterized protein</fullName>
    </submittedName>
</protein>